<feature type="transmembrane region" description="Helical" evidence="8">
    <location>
        <begin position="845"/>
        <end position="864"/>
    </location>
</feature>
<sequence>MKFTDLFIKRPVLAMVISMMILLLGLQAANQLPVRQFPKTDDAVITVTTAYPGASARLVQGFITTPLQQKIASADGVDFVTSTSRQSASEIKVNVKRGFDSTAALSEVMAKVNEAKGELPADAMDPIITKGGQGNMLMYVSFQSDLQSAEQITDYLTRVIRPQLATMSGVGAVEIYGAKTYSMRIWLDPVKMAAFEVTAADVNQSLTSSNFISAAGSTKGELLTTSVNAETDLNNPEAFGQIIIRSNEMGQVHLRDVAKIELASEDQESYVTMGGKEALMIGIDSAPGSNPLDVIAGVRQRLETLQNELPSGMSLFIAYDATDFIRSSIDEVVKTLGEASIIVILVVFMFLGAFRVVTIPIITIPLSMVGVLFFMLVMGYSINLLTLLALVLAIGLVVDDAIVVVENVHRHIEDGKTPYDAAIHGAREIALPVISMTITLAAVYAPIGFVGGLTGSLFREFAFTLAGAVIISGIIALTLSPMMASRILRPSSEDGKLVKMLDKFFESVSHIYQRSLHDMLNYRPVIVMMALVLFATLPLLTMVSQSELAPPEDGGFMFVVATPPRYANVDYTRQYTEQFEDQFRQFPEFAQSFIFNNPGQVFGGMQLKPWGERERGVVEIQKELQNRYLATNPGLQVFSFVPPALPSGGGGLPMQFVITSTAGYDALDRVANQLVQEAMKSGLFMFANSDLKFDRPEYQLSIDRDRAGQLGISMQSIGSTLATMLGNGEVNRFSLDGRSYKVIPQAPRDFRLNEEWLTRYQVRTASGEMVALSTLVKVTKEVRPNALNQFQQLNSAKVQGMIMPGKSMGEAVTFMEAKLKEIAPTGFSYDYEGESRQFKLESDNLTTTLIFAMIVIFLVLAAQFESFRDPLVVMFSVPLSMFGALVPIAMGLTSLNIYTQIGLVTLIGLITKHGILIVEFANKLREENPQLSRREAVEEAAAIRLRPILMTTAAMVLGVVPLLFADGAGAASRFAIGLVIASGMSVGTVFTLYVVPVFYSYLARKDRSALSGDKPTANIAMASPQ</sequence>
<feature type="transmembrane region" description="Helical" evidence="8">
    <location>
        <begin position="336"/>
        <end position="354"/>
    </location>
</feature>
<dbReference type="FunFam" id="1.20.1640.10:FF:000001">
    <property type="entry name" value="Efflux pump membrane transporter"/>
    <property type="match status" value="1"/>
</dbReference>
<feature type="transmembrane region" description="Helical" evidence="8">
    <location>
        <begin position="871"/>
        <end position="891"/>
    </location>
</feature>
<evidence type="ECO:0000256" key="7">
    <source>
        <dbReference type="ARBA" id="ARBA00023136"/>
    </source>
</evidence>
<keyword evidence="3" id="KW-1003">Cell membrane</keyword>
<dbReference type="Proteomes" id="UP000244906">
    <property type="component" value="Unassembled WGS sequence"/>
</dbReference>
<feature type="transmembrane region" description="Helical" evidence="8">
    <location>
        <begin position="388"/>
        <end position="408"/>
    </location>
</feature>
<dbReference type="InterPro" id="IPR027463">
    <property type="entry name" value="AcrB_DN_DC_subdom"/>
</dbReference>
<dbReference type="PANTHER" id="PTHR32063">
    <property type="match status" value="1"/>
</dbReference>
<feature type="transmembrane region" description="Helical" evidence="8">
    <location>
        <begin position="897"/>
        <end position="922"/>
    </location>
</feature>
<dbReference type="AlphaFoldDB" id="A0A2V1GRE3"/>
<evidence type="ECO:0000313" key="10">
    <source>
        <dbReference type="Proteomes" id="UP000244906"/>
    </source>
</evidence>
<dbReference type="Gene3D" id="3.30.70.1430">
    <property type="entry name" value="Multidrug efflux transporter AcrB pore domain"/>
    <property type="match status" value="2"/>
</dbReference>
<dbReference type="Pfam" id="PF00873">
    <property type="entry name" value="ACR_tran"/>
    <property type="match status" value="1"/>
</dbReference>
<evidence type="ECO:0000256" key="1">
    <source>
        <dbReference type="ARBA" id="ARBA00004429"/>
    </source>
</evidence>
<proteinExistence type="predicted"/>
<evidence type="ECO:0000256" key="3">
    <source>
        <dbReference type="ARBA" id="ARBA00022475"/>
    </source>
</evidence>
<evidence type="ECO:0000256" key="2">
    <source>
        <dbReference type="ARBA" id="ARBA00022448"/>
    </source>
</evidence>
<dbReference type="RefSeq" id="WP_116688954.1">
    <property type="nucleotide sequence ID" value="NZ_CAWNYD010000014.1"/>
</dbReference>
<keyword evidence="2" id="KW-0813">Transport</keyword>
<dbReference type="SUPFAM" id="SSF82866">
    <property type="entry name" value="Multidrug efflux transporter AcrB transmembrane domain"/>
    <property type="match status" value="2"/>
</dbReference>
<keyword evidence="4" id="KW-0997">Cell inner membrane</keyword>
<feature type="transmembrane region" description="Helical" evidence="8">
    <location>
        <begin position="361"/>
        <end position="382"/>
    </location>
</feature>
<keyword evidence="5 8" id="KW-0812">Transmembrane</keyword>
<keyword evidence="6 8" id="KW-1133">Transmembrane helix</keyword>
<dbReference type="Gene3D" id="3.30.70.1440">
    <property type="entry name" value="Multidrug efflux transporter AcrB pore domain"/>
    <property type="match status" value="1"/>
</dbReference>
<feature type="transmembrane region" description="Helical" evidence="8">
    <location>
        <begin position="943"/>
        <end position="964"/>
    </location>
</feature>
<comment type="subcellular location">
    <subcellularLocation>
        <location evidence="1">Cell inner membrane</location>
        <topology evidence="1">Multi-pass membrane protein</topology>
    </subcellularLocation>
</comment>
<dbReference type="PRINTS" id="PR00702">
    <property type="entry name" value="ACRIFLAVINRP"/>
</dbReference>
<evidence type="ECO:0000256" key="5">
    <source>
        <dbReference type="ARBA" id="ARBA00022692"/>
    </source>
</evidence>
<dbReference type="Gene3D" id="3.30.2090.10">
    <property type="entry name" value="Multidrug efflux transporter AcrB TolC docking domain, DN and DC subdomains"/>
    <property type="match status" value="2"/>
</dbReference>
<feature type="transmembrane region" description="Helical" evidence="8">
    <location>
        <begin position="976"/>
        <end position="1002"/>
    </location>
</feature>
<accession>A0A2V1GRE3</accession>
<evidence type="ECO:0000313" key="9">
    <source>
        <dbReference type="EMBL" id="PVZ63869.1"/>
    </source>
</evidence>
<dbReference type="GO" id="GO:0005886">
    <property type="term" value="C:plasma membrane"/>
    <property type="evidence" value="ECO:0007669"/>
    <property type="project" value="UniProtKB-SubCell"/>
</dbReference>
<keyword evidence="10" id="KW-1185">Reference proteome</keyword>
<dbReference type="SUPFAM" id="SSF82693">
    <property type="entry name" value="Multidrug efflux transporter AcrB pore domain, PN1, PN2, PC1 and PC2 subdomains"/>
    <property type="match status" value="4"/>
</dbReference>
<feature type="transmembrane region" description="Helical" evidence="8">
    <location>
        <begin position="429"/>
        <end position="449"/>
    </location>
</feature>
<feature type="transmembrane region" description="Helical" evidence="8">
    <location>
        <begin position="520"/>
        <end position="540"/>
    </location>
</feature>
<dbReference type="PANTHER" id="PTHR32063:SF28">
    <property type="entry name" value="BLR2861 PROTEIN"/>
    <property type="match status" value="1"/>
</dbReference>
<dbReference type="EMBL" id="QDDL01000014">
    <property type="protein sequence ID" value="PVZ63869.1"/>
    <property type="molecule type" value="Genomic_DNA"/>
</dbReference>
<evidence type="ECO:0000256" key="8">
    <source>
        <dbReference type="SAM" id="Phobius"/>
    </source>
</evidence>
<feature type="transmembrane region" description="Helical" evidence="8">
    <location>
        <begin position="12"/>
        <end position="29"/>
    </location>
</feature>
<dbReference type="InterPro" id="IPR001036">
    <property type="entry name" value="Acrflvin-R"/>
</dbReference>
<comment type="caution">
    <text evidence="9">The sequence shown here is derived from an EMBL/GenBank/DDBJ whole genome shotgun (WGS) entry which is preliminary data.</text>
</comment>
<reference evidence="9 10" key="1">
    <citation type="submission" date="2018-04" db="EMBL/GenBank/DDBJ databases">
        <title>Thalassorhabdus spongiae gen. nov., sp. nov., isolated from a marine sponge in South-West Iceland.</title>
        <authorList>
            <person name="Knobloch S."/>
            <person name="Daussin A."/>
            <person name="Johannsson R."/>
            <person name="Marteinsson V.T."/>
        </authorList>
    </citation>
    <scope>NUCLEOTIDE SEQUENCE [LARGE SCALE GENOMIC DNA]</scope>
    <source>
        <strain evidence="9 10">Hp12</strain>
    </source>
</reference>
<dbReference type="OrthoDB" id="9757904at2"/>
<evidence type="ECO:0000256" key="6">
    <source>
        <dbReference type="ARBA" id="ARBA00022989"/>
    </source>
</evidence>
<dbReference type="Gene3D" id="1.20.1640.10">
    <property type="entry name" value="Multidrug efflux transporter AcrB transmembrane domain"/>
    <property type="match status" value="2"/>
</dbReference>
<dbReference type="SUPFAM" id="SSF82714">
    <property type="entry name" value="Multidrug efflux transporter AcrB TolC docking domain, DN and DC subdomains"/>
    <property type="match status" value="2"/>
</dbReference>
<dbReference type="Gene3D" id="3.30.70.1320">
    <property type="entry name" value="Multidrug efflux transporter AcrB pore domain like"/>
    <property type="match status" value="1"/>
</dbReference>
<name>A0A2V1GRE3_9GAMM</name>
<feature type="transmembrane region" description="Helical" evidence="8">
    <location>
        <begin position="461"/>
        <end position="479"/>
    </location>
</feature>
<gene>
    <name evidence="9" type="ORF">DC094_20285</name>
</gene>
<dbReference type="GO" id="GO:0042910">
    <property type="term" value="F:xenobiotic transmembrane transporter activity"/>
    <property type="evidence" value="ECO:0007669"/>
    <property type="project" value="TreeGrafter"/>
</dbReference>
<keyword evidence="7 8" id="KW-0472">Membrane</keyword>
<evidence type="ECO:0000256" key="4">
    <source>
        <dbReference type="ARBA" id="ARBA00022519"/>
    </source>
</evidence>
<protein>
    <submittedName>
        <fullName evidence="9">Multidrug efflux protein</fullName>
    </submittedName>
</protein>
<organism evidence="9 10">
    <name type="scientific">Pelagibaculum spongiae</name>
    <dbReference type="NCBI Taxonomy" id="2080658"/>
    <lineage>
        <taxon>Bacteria</taxon>
        <taxon>Pseudomonadati</taxon>
        <taxon>Pseudomonadota</taxon>
        <taxon>Gammaproteobacteria</taxon>
        <taxon>Oceanospirillales</taxon>
        <taxon>Pelagibaculum</taxon>
    </lineage>
</organism>